<evidence type="ECO:0000256" key="4">
    <source>
        <dbReference type="ARBA" id="ARBA00022692"/>
    </source>
</evidence>
<comment type="subcellular location">
    <subcellularLocation>
        <location evidence="1 7">Cell membrane</location>
        <topology evidence="1 7">Multi-pass membrane protein</topology>
    </subcellularLocation>
</comment>
<dbReference type="InterPro" id="IPR000515">
    <property type="entry name" value="MetI-like"/>
</dbReference>
<name>A0A6N7UQS9_9FIRM</name>
<keyword evidence="10" id="KW-1185">Reference proteome</keyword>
<protein>
    <submittedName>
        <fullName evidence="9">ABC transporter permease</fullName>
    </submittedName>
</protein>
<feature type="transmembrane region" description="Helical" evidence="7">
    <location>
        <begin position="290"/>
        <end position="316"/>
    </location>
</feature>
<evidence type="ECO:0000256" key="3">
    <source>
        <dbReference type="ARBA" id="ARBA00022475"/>
    </source>
</evidence>
<feature type="domain" description="ABC transmembrane type-1" evidence="8">
    <location>
        <begin position="99"/>
        <end position="313"/>
    </location>
</feature>
<keyword evidence="6 7" id="KW-0472">Membrane</keyword>
<organism evidence="9 10">
    <name type="scientific">Suipraeoptans intestinalis</name>
    <dbReference type="NCBI Taxonomy" id="2606628"/>
    <lineage>
        <taxon>Bacteria</taxon>
        <taxon>Bacillati</taxon>
        <taxon>Bacillota</taxon>
        <taxon>Clostridia</taxon>
        <taxon>Lachnospirales</taxon>
        <taxon>Lachnospiraceae</taxon>
        <taxon>Suipraeoptans</taxon>
    </lineage>
</organism>
<evidence type="ECO:0000256" key="5">
    <source>
        <dbReference type="ARBA" id="ARBA00022989"/>
    </source>
</evidence>
<evidence type="ECO:0000256" key="1">
    <source>
        <dbReference type="ARBA" id="ARBA00004651"/>
    </source>
</evidence>
<sequence>MKQGKKLLEESIRMLLLLIAVSIVAFLLITKAPIDPLVSYIGTNSTLSEEAKAEIVKEWGLKDPLPQRFFIWVKHAVRGDLGRSITYKKSVSTVIRTKFSYSILLMMLAWLFSGVLGFVIGIFCGMRQGGILDKLIKTFCLLIKSAPVFWIGLLALTVFAVWLGWFPIGMAVPTGKLASDVTVGDRIRHLVLPVFTLTLVSISEVVLYTRQKVIEIRNSDFILYARARGENNRQLVRRHILRNVALPAITVQFASFNELFGGMALAETVFAYPGIGTAATAAATNADVPLLLGIAVCSAIFVFVGNLIANLLYGVFDPRIREGEQRG</sequence>
<evidence type="ECO:0000256" key="7">
    <source>
        <dbReference type="RuleBase" id="RU363032"/>
    </source>
</evidence>
<dbReference type="GO" id="GO:0005886">
    <property type="term" value="C:plasma membrane"/>
    <property type="evidence" value="ECO:0007669"/>
    <property type="project" value="UniProtKB-SubCell"/>
</dbReference>
<dbReference type="Gene3D" id="1.10.3720.10">
    <property type="entry name" value="MetI-like"/>
    <property type="match status" value="1"/>
</dbReference>
<dbReference type="InterPro" id="IPR035906">
    <property type="entry name" value="MetI-like_sf"/>
</dbReference>
<dbReference type="EMBL" id="VULY01000018">
    <property type="protein sequence ID" value="MSR92893.1"/>
    <property type="molecule type" value="Genomic_DNA"/>
</dbReference>
<dbReference type="PANTHER" id="PTHR43163">
    <property type="entry name" value="DIPEPTIDE TRANSPORT SYSTEM PERMEASE PROTEIN DPPB-RELATED"/>
    <property type="match status" value="1"/>
</dbReference>
<evidence type="ECO:0000256" key="2">
    <source>
        <dbReference type="ARBA" id="ARBA00022448"/>
    </source>
</evidence>
<dbReference type="Proteomes" id="UP000434409">
    <property type="component" value="Unassembled WGS sequence"/>
</dbReference>
<accession>A0A6N7UQS9</accession>
<feature type="transmembrane region" description="Helical" evidence="7">
    <location>
        <begin position="12"/>
        <end position="30"/>
    </location>
</feature>
<evidence type="ECO:0000259" key="8">
    <source>
        <dbReference type="PROSITE" id="PS50928"/>
    </source>
</evidence>
<dbReference type="Pfam" id="PF19300">
    <property type="entry name" value="BPD_transp_1_N"/>
    <property type="match status" value="1"/>
</dbReference>
<evidence type="ECO:0000256" key="6">
    <source>
        <dbReference type="ARBA" id="ARBA00023136"/>
    </source>
</evidence>
<keyword evidence="3" id="KW-1003">Cell membrane</keyword>
<gene>
    <name evidence="9" type="ORF">FYJ34_01040</name>
</gene>
<keyword evidence="5 7" id="KW-1133">Transmembrane helix</keyword>
<dbReference type="CDD" id="cd06261">
    <property type="entry name" value="TM_PBP2"/>
    <property type="match status" value="1"/>
</dbReference>
<feature type="transmembrane region" description="Helical" evidence="7">
    <location>
        <begin position="190"/>
        <end position="209"/>
    </location>
</feature>
<dbReference type="RefSeq" id="WP_154475461.1">
    <property type="nucleotide sequence ID" value="NZ_VULY01000018.1"/>
</dbReference>
<evidence type="ECO:0000313" key="10">
    <source>
        <dbReference type="Proteomes" id="UP000434409"/>
    </source>
</evidence>
<comment type="caution">
    <text evidence="9">The sequence shown here is derived from an EMBL/GenBank/DDBJ whole genome shotgun (WGS) entry which is preliminary data.</text>
</comment>
<dbReference type="Pfam" id="PF00528">
    <property type="entry name" value="BPD_transp_1"/>
    <property type="match status" value="1"/>
</dbReference>
<keyword evidence="2 7" id="KW-0813">Transport</keyword>
<proteinExistence type="inferred from homology"/>
<dbReference type="AlphaFoldDB" id="A0A6N7UQS9"/>
<keyword evidence="4 7" id="KW-0812">Transmembrane</keyword>
<dbReference type="PANTHER" id="PTHR43163:SF9">
    <property type="entry name" value="ABC TRANSPORTER PERMEASE PROTEIN"/>
    <property type="match status" value="1"/>
</dbReference>
<reference evidence="9 10" key="1">
    <citation type="submission" date="2019-08" db="EMBL/GenBank/DDBJ databases">
        <title>In-depth cultivation of the pig gut microbiome towards novel bacterial diversity and tailored functional studies.</title>
        <authorList>
            <person name="Wylensek D."/>
            <person name="Hitch T.C.A."/>
            <person name="Clavel T."/>
        </authorList>
    </citation>
    <scope>NUCLEOTIDE SEQUENCE [LARGE SCALE GENOMIC DNA]</scope>
    <source>
        <strain evidence="9 10">68-1-5</strain>
    </source>
</reference>
<feature type="transmembrane region" description="Helical" evidence="7">
    <location>
        <begin position="244"/>
        <end position="270"/>
    </location>
</feature>
<evidence type="ECO:0000313" key="9">
    <source>
        <dbReference type="EMBL" id="MSR92893.1"/>
    </source>
</evidence>
<dbReference type="PROSITE" id="PS50928">
    <property type="entry name" value="ABC_TM1"/>
    <property type="match status" value="1"/>
</dbReference>
<feature type="transmembrane region" description="Helical" evidence="7">
    <location>
        <begin position="147"/>
        <end position="170"/>
    </location>
</feature>
<dbReference type="SUPFAM" id="SSF161098">
    <property type="entry name" value="MetI-like"/>
    <property type="match status" value="1"/>
</dbReference>
<feature type="transmembrane region" description="Helical" evidence="7">
    <location>
        <begin position="99"/>
        <end position="126"/>
    </location>
</feature>
<dbReference type="InterPro" id="IPR045621">
    <property type="entry name" value="BPD_transp_1_N"/>
</dbReference>
<comment type="similarity">
    <text evidence="7">Belongs to the binding-protein-dependent transport system permease family.</text>
</comment>
<dbReference type="GO" id="GO:0055085">
    <property type="term" value="P:transmembrane transport"/>
    <property type="evidence" value="ECO:0007669"/>
    <property type="project" value="InterPro"/>
</dbReference>